<gene>
    <name evidence="1" type="ORF">KK060_00670</name>
</gene>
<reference evidence="1 2" key="1">
    <citation type="submission" date="2021-05" db="EMBL/GenBank/DDBJ databases">
        <title>A Polyphasic approach of four new species of the genus Ohtaekwangia: Ohtaekwangia histidinii sp. nov., Ohtaekwangia cretensis sp. nov., Ohtaekwangia indiensis sp. nov., Ohtaekwangia reichenbachii sp. nov. from diverse environment.</title>
        <authorList>
            <person name="Octaviana S."/>
        </authorList>
    </citation>
    <scope>NUCLEOTIDE SEQUENCE [LARGE SCALE GENOMIC DNA]</scope>
    <source>
        <strain evidence="1 2">PWU20</strain>
    </source>
</reference>
<keyword evidence="2" id="KW-1185">Reference proteome</keyword>
<sequence>MLNCCKRQAWFGSSKQKCSCITFYLDKKKVAKATSKKPHSGKGKAWVGNYTRTEVKHVLPTSPHSDYKPNNKNNNSNYYEHACVKTSTEYIPNNFTTCH</sequence>
<evidence type="ECO:0000313" key="1">
    <source>
        <dbReference type="EMBL" id="MBT1701771.1"/>
    </source>
</evidence>
<dbReference type="EMBL" id="JAHESD010000001">
    <property type="protein sequence ID" value="MBT1701771.1"/>
    <property type="molecule type" value="Genomic_DNA"/>
</dbReference>
<accession>A0ABS5VKZ7</accession>
<comment type="caution">
    <text evidence="1">The sequence shown here is derived from an EMBL/GenBank/DDBJ whole genome shotgun (WGS) entry which is preliminary data.</text>
</comment>
<evidence type="ECO:0000313" key="2">
    <source>
        <dbReference type="Proteomes" id="UP000772618"/>
    </source>
</evidence>
<dbReference type="Proteomes" id="UP000772618">
    <property type="component" value="Unassembled WGS sequence"/>
</dbReference>
<proteinExistence type="predicted"/>
<organism evidence="1 2">
    <name type="scientific">Chryseosolibacter indicus</name>
    <dbReference type="NCBI Taxonomy" id="2782351"/>
    <lineage>
        <taxon>Bacteria</taxon>
        <taxon>Pseudomonadati</taxon>
        <taxon>Bacteroidota</taxon>
        <taxon>Cytophagia</taxon>
        <taxon>Cytophagales</taxon>
        <taxon>Chryseotaleaceae</taxon>
        <taxon>Chryseosolibacter</taxon>
    </lineage>
</organism>
<dbReference type="RefSeq" id="WP_254151471.1">
    <property type="nucleotide sequence ID" value="NZ_JAHESD010000001.1"/>
</dbReference>
<protein>
    <submittedName>
        <fullName evidence="1">Uncharacterized protein</fullName>
    </submittedName>
</protein>
<name>A0ABS5VKZ7_9BACT</name>